<proteinExistence type="predicted"/>
<accession>A0A4Y1Z798</accession>
<reference evidence="1 2" key="1">
    <citation type="submission" date="2017-11" db="EMBL/GenBank/DDBJ databases">
        <title>Draft Genome Sequence of Sporolactobacillus inulinus NBRC 111894 Isolated from Koso, a Japanese Sugar-Vegetable Fermented Beverage.</title>
        <authorList>
            <person name="Chiou T.Y."/>
            <person name="Oshima K."/>
            <person name="Suda W."/>
            <person name="Hattori M."/>
            <person name="Takahashi T."/>
        </authorList>
    </citation>
    <scope>NUCLEOTIDE SEQUENCE [LARGE SCALE GENOMIC DNA]</scope>
    <source>
        <strain evidence="1 2">NBRC111894</strain>
    </source>
</reference>
<name>A0A4Y1Z798_9BACL</name>
<protein>
    <submittedName>
        <fullName evidence="1">Uncharacterized protein</fullName>
    </submittedName>
</protein>
<sequence>MVYAANGRHDTVLKRRRSLLGKMVSPMPSFRYGQRTGNMLGLMG</sequence>
<evidence type="ECO:0000313" key="1">
    <source>
        <dbReference type="EMBL" id="GAY74895.1"/>
    </source>
</evidence>
<comment type="caution">
    <text evidence="1">The sequence shown here is derived from an EMBL/GenBank/DDBJ whole genome shotgun (WGS) entry which is preliminary data.</text>
</comment>
<dbReference type="Proteomes" id="UP000319716">
    <property type="component" value="Unassembled WGS sequence"/>
</dbReference>
<dbReference type="EMBL" id="BEXB01000002">
    <property type="protein sequence ID" value="GAY74895.1"/>
    <property type="molecule type" value="Genomic_DNA"/>
</dbReference>
<organism evidence="1 2">
    <name type="scientific">Sporolactobacillus inulinus</name>
    <dbReference type="NCBI Taxonomy" id="2078"/>
    <lineage>
        <taxon>Bacteria</taxon>
        <taxon>Bacillati</taxon>
        <taxon>Bacillota</taxon>
        <taxon>Bacilli</taxon>
        <taxon>Bacillales</taxon>
        <taxon>Sporolactobacillaceae</taxon>
        <taxon>Sporolactobacillus</taxon>
    </lineage>
</organism>
<gene>
    <name evidence="1" type="ORF">NBRC111894_449</name>
</gene>
<dbReference type="AlphaFoldDB" id="A0A4Y1Z798"/>
<evidence type="ECO:0000313" key="2">
    <source>
        <dbReference type="Proteomes" id="UP000319716"/>
    </source>
</evidence>